<reference evidence="2" key="2">
    <citation type="submission" date="2021-08" db="EMBL/GenBank/DDBJ databases">
        <authorList>
            <person name="Dalcin Martins P."/>
        </authorList>
    </citation>
    <scope>NUCLEOTIDE SEQUENCE</scope>
    <source>
        <strain evidence="2">MAG_39</strain>
    </source>
</reference>
<dbReference type="Proteomes" id="UP000705867">
    <property type="component" value="Unassembled WGS sequence"/>
</dbReference>
<evidence type="ECO:0000313" key="2">
    <source>
        <dbReference type="EMBL" id="MBZ0158355.1"/>
    </source>
</evidence>
<dbReference type="SUPFAM" id="SSF143422">
    <property type="entry name" value="Transposase IS200-like"/>
    <property type="match status" value="1"/>
</dbReference>
<dbReference type="PANTHER" id="PTHR33360">
    <property type="entry name" value="TRANSPOSASE FOR INSERTION SEQUENCE ELEMENT IS200"/>
    <property type="match status" value="1"/>
</dbReference>
<dbReference type="Gene3D" id="3.30.70.1290">
    <property type="entry name" value="Transposase IS200-like"/>
    <property type="match status" value="1"/>
</dbReference>
<dbReference type="NCBIfam" id="NF033573">
    <property type="entry name" value="transpos_IS200"/>
    <property type="match status" value="1"/>
</dbReference>
<accession>A0A953M3M3</accession>
<evidence type="ECO:0000313" key="3">
    <source>
        <dbReference type="Proteomes" id="UP000705867"/>
    </source>
</evidence>
<organism evidence="2 3">
    <name type="scientific">Candidatus Nitrobium versatile</name>
    <dbReference type="NCBI Taxonomy" id="2884831"/>
    <lineage>
        <taxon>Bacteria</taxon>
        <taxon>Pseudomonadati</taxon>
        <taxon>Nitrospirota</taxon>
        <taxon>Nitrospiria</taxon>
        <taxon>Nitrospirales</taxon>
        <taxon>Nitrospiraceae</taxon>
        <taxon>Candidatus Nitrobium</taxon>
    </lineage>
</organism>
<feature type="domain" description="Transposase IS200-like" evidence="1">
    <location>
        <begin position="10"/>
        <end position="131"/>
    </location>
</feature>
<dbReference type="PANTHER" id="PTHR33360:SF2">
    <property type="entry name" value="TRANSPOSASE FOR INSERTION SEQUENCE ELEMENT IS200"/>
    <property type="match status" value="1"/>
</dbReference>
<dbReference type="AlphaFoldDB" id="A0A953M3M3"/>
<dbReference type="GO" id="GO:0006313">
    <property type="term" value="P:DNA transposition"/>
    <property type="evidence" value="ECO:0007669"/>
    <property type="project" value="InterPro"/>
</dbReference>
<sequence length="143" mass="17086">MALKRASHAVYDTSYHLVWCPKYRKKLFEEQEVRSRAEQLIREICQEYGFEIEEMEVAEDHVHLLVSFPPKRSIGEVVRIIKSVSARELFREFPRLKKRLWAGQLWEDGYFARTVGDRMTRQIIEKYIKSHRDLEQGPAQLSF</sequence>
<proteinExistence type="predicted"/>
<dbReference type="SMART" id="SM01321">
    <property type="entry name" value="Y1_Tnp"/>
    <property type="match status" value="1"/>
</dbReference>
<gene>
    <name evidence="2" type="primary">tnpA</name>
    <name evidence="2" type="ORF">K8I29_19330</name>
</gene>
<comment type="caution">
    <text evidence="2">The sequence shown here is derived from an EMBL/GenBank/DDBJ whole genome shotgun (WGS) entry which is preliminary data.</text>
</comment>
<dbReference type="InterPro" id="IPR036515">
    <property type="entry name" value="Transposase_17_sf"/>
</dbReference>
<evidence type="ECO:0000259" key="1">
    <source>
        <dbReference type="SMART" id="SM01321"/>
    </source>
</evidence>
<dbReference type="GO" id="GO:0003677">
    <property type="term" value="F:DNA binding"/>
    <property type="evidence" value="ECO:0007669"/>
    <property type="project" value="InterPro"/>
</dbReference>
<name>A0A953M3M3_9BACT</name>
<reference evidence="2" key="1">
    <citation type="journal article" date="2021" name="bioRxiv">
        <title>Unraveling nitrogen, sulfur and carbon metabolic pathways and microbial community transcriptional responses to substrate deprivation and toxicity stresses in a bioreactor mimicking anoxic brackish coastal sediment conditions.</title>
        <authorList>
            <person name="Martins P.D."/>
            <person name="Echeveste M.J."/>
            <person name="Arshad A."/>
            <person name="Kurth J."/>
            <person name="Ouboter H."/>
            <person name="Jetten M.S.M."/>
            <person name="Welte C.U."/>
        </authorList>
    </citation>
    <scope>NUCLEOTIDE SEQUENCE</scope>
    <source>
        <strain evidence="2">MAG_39</strain>
    </source>
</reference>
<dbReference type="GO" id="GO:0004803">
    <property type="term" value="F:transposase activity"/>
    <property type="evidence" value="ECO:0007669"/>
    <property type="project" value="InterPro"/>
</dbReference>
<dbReference type="InterPro" id="IPR002686">
    <property type="entry name" value="Transposase_17"/>
</dbReference>
<dbReference type="EMBL" id="JAIOIV010000149">
    <property type="protein sequence ID" value="MBZ0158355.1"/>
    <property type="molecule type" value="Genomic_DNA"/>
</dbReference>
<dbReference type="Pfam" id="PF01797">
    <property type="entry name" value="Y1_Tnp"/>
    <property type="match status" value="1"/>
</dbReference>
<protein>
    <submittedName>
        <fullName evidence="2">IS200/IS605 family transposase</fullName>
    </submittedName>
</protein>